<feature type="compositionally biased region" description="Pro residues" evidence="1">
    <location>
        <begin position="665"/>
        <end position="695"/>
    </location>
</feature>
<feature type="compositionally biased region" description="Basic and acidic residues" evidence="1">
    <location>
        <begin position="449"/>
        <end position="475"/>
    </location>
</feature>
<feature type="region of interest" description="Disordered" evidence="1">
    <location>
        <begin position="371"/>
        <end position="514"/>
    </location>
</feature>
<dbReference type="EMBL" id="QXBN01000012">
    <property type="protein sequence ID" value="RIT36866.1"/>
    <property type="molecule type" value="Genomic_DNA"/>
</dbReference>
<reference evidence="2 3" key="1">
    <citation type="submission" date="2018-08" db="EMBL/GenBank/DDBJ databases">
        <title>Linezolid Resistance in Mycobacterium abscessus: MIC Distribution and Comprehensive Investigation of Resistance Mechanisms.</title>
        <authorList>
            <person name="Ye M."/>
            <person name="Xu L."/>
            <person name="Zou Y."/>
            <person name="Li B."/>
            <person name="Guo Q."/>
            <person name="Zhang Y."/>
            <person name="Zhan M."/>
            <person name="Xu B."/>
            <person name="Yu F."/>
            <person name="Zhang Z."/>
            <person name="Chu H."/>
        </authorList>
    </citation>
    <scope>NUCLEOTIDE SEQUENCE [LARGE SCALE GENOMIC DNA]</scope>
    <source>
        <strain evidence="2 3">G143</strain>
    </source>
</reference>
<feature type="compositionally biased region" description="Low complexity" evidence="1">
    <location>
        <begin position="696"/>
        <end position="710"/>
    </location>
</feature>
<dbReference type="AlphaFoldDB" id="A0ABD7HMV6"/>
<feature type="compositionally biased region" description="Low complexity" evidence="1">
    <location>
        <begin position="416"/>
        <end position="433"/>
    </location>
</feature>
<dbReference type="Proteomes" id="UP000284557">
    <property type="component" value="Unassembled WGS sequence"/>
</dbReference>
<evidence type="ECO:0000313" key="3">
    <source>
        <dbReference type="Proteomes" id="UP000284557"/>
    </source>
</evidence>
<accession>A0ABD7HMV6</accession>
<feature type="region of interest" description="Disordered" evidence="1">
    <location>
        <begin position="1"/>
        <end position="21"/>
    </location>
</feature>
<feature type="region of interest" description="Disordered" evidence="1">
    <location>
        <begin position="45"/>
        <end position="76"/>
    </location>
</feature>
<comment type="caution">
    <text evidence="2">The sequence shown here is derived from an EMBL/GenBank/DDBJ whole genome shotgun (WGS) entry which is preliminary data.</text>
</comment>
<proteinExistence type="predicted"/>
<feature type="region of interest" description="Disordered" evidence="1">
    <location>
        <begin position="653"/>
        <end position="733"/>
    </location>
</feature>
<feature type="compositionally biased region" description="Basic and acidic residues" evidence="1">
    <location>
        <begin position="502"/>
        <end position="514"/>
    </location>
</feature>
<sequence>MEGMQGGLVRGPEPMEQFQGGISAPMDARPIIDSAHAQVRPAGFMRNTGEDDLTPAAPAPPPATVERGGTSAQFDPRTPADQQLKDWGWDPNSLNPAQLEVMARRYAHPDKPLAPHVDNFGRPVAPDELGADDLANAWLHANPDVNGTTKFLPLIGDEDTDKKIIEKDAQLQKVNAASVGIRPGELGYRSANLNGTASEISNMEGPAQKLKSAVEQAIELHGQLRELYSGQYASGVLTKIGKARTPKLDEHIAALKTDAVAAHKAMTDTGAGALNAFRGFHDVVDGYREDIARAAVTPGHGRPVLRSPLMLGQAFAEKDEHGFCEADPKAAVAAGAQQAFAAGDAMGKLFTTPVDGVTSVEAALPKQHSAGGSIGGAGGPGGLGGGGALGNTGSGGPGGGLTPEQAMAPFNGMGIPPVGAPQGPQLPQAPQIPVAGAGPGPHTGLAADHNADQPLHDSLDPSKEHDRRTSAEARAADAALASPPLLRAGDPVRPGQLGADMKPLDKDGDGRMDADAVAPTQHNMDKDHDGKPDMVPTAVIIGGVPHPVEVDDPRLLEIMNIFGSATPEHPADVLDAAHQAGVPLSSYGTYLDDPMSAKTGDVLTGSKGTGMYLGGGQVLMEDGTKQPLIDVAEFRPPGAGFFRLELPELPVGAEDSVNSSAPAPASAPTPPPPVPPEQPTPEQQPAPQPETPPAPTSAATMAAAVQQQSAPEPPPESDLPFPSIPIETAPRSW</sequence>
<feature type="compositionally biased region" description="Gly residues" evidence="1">
    <location>
        <begin position="372"/>
        <end position="401"/>
    </location>
</feature>
<gene>
    <name evidence="2" type="ORF">D2E76_16590</name>
</gene>
<feature type="compositionally biased region" description="Low complexity" evidence="1">
    <location>
        <begin position="476"/>
        <end position="488"/>
    </location>
</feature>
<protein>
    <submittedName>
        <fullName evidence="2">Uncharacterized protein</fullName>
    </submittedName>
</protein>
<organism evidence="2 3">
    <name type="scientific">Mycobacteroides abscessus</name>
    <dbReference type="NCBI Taxonomy" id="36809"/>
    <lineage>
        <taxon>Bacteria</taxon>
        <taxon>Bacillati</taxon>
        <taxon>Actinomycetota</taxon>
        <taxon>Actinomycetes</taxon>
        <taxon>Mycobacteriales</taxon>
        <taxon>Mycobacteriaceae</taxon>
        <taxon>Mycobacteroides</taxon>
    </lineage>
</organism>
<evidence type="ECO:0000256" key="1">
    <source>
        <dbReference type="SAM" id="MobiDB-lite"/>
    </source>
</evidence>
<name>A0ABD7HMV6_9MYCO</name>
<evidence type="ECO:0000313" key="2">
    <source>
        <dbReference type="EMBL" id="RIT36866.1"/>
    </source>
</evidence>